<accession>A0A4Y2AUB4</accession>
<evidence type="ECO:0000313" key="2">
    <source>
        <dbReference type="Proteomes" id="UP000499080"/>
    </source>
</evidence>
<protein>
    <submittedName>
        <fullName evidence="1">Uncharacterized protein</fullName>
    </submittedName>
</protein>
<dbReference type="AlphaFoldDB" id="A0A4Y2AUB4"/>
<reference evidence="1 2" key="1">
    <citation type="journal article" date="2019" name="Sci. Rep.">
        <title>Orb-weaving spider Araneus ventricosus genome elucidates the spidroin gene catalogue.</title>
        <authorList>
            <person name="Kono N."/>
            <person name="Nakamura H."/>
            <person name="Ohtoshi R."/>
            <person name="Moran D.A.P."/>
            <person name="Shinohara A."/>
            <person name="Yoshida Y."/>
            <person name="Fujiwara M."/>
            <person name="Mori M."/>
            <person name="Tomita M."/>
            <person name="Arakawa K."/>
        </authorList>
    </citation>
    <scope>NUCLEOTIDE SEQUENCE [LARGE SCALE GENOMIC DNA]</scope>
</reference>
<name>A0A4Y2AUB4_ARAVE</name>
<organism evidence="1 2">
    <name type="scientific">Araneus ventricosus</name>
    <name type="common">Orbweaver spider</name>
    <name type="synonym">Epeira ventricosa</name>
    <dbReference type="NCBI Taxonomy" id="182803"/>
    <lineage>
        <taxon>Eukaryota</taxon>
        <taxon>Metazoa</taxon>
        <taxon>Ecdysozoa</taxon>
        <taxon>Arthropoda</taxon>
        <taxon>Chelicerata</taxon>
        <taxon>Arachnida</taxon>
        <taxon>Araneae</taxon>
        <taxon>Araneomorphae</taxon>
        <taxon>Entelegynae</taxon>
        <taxon>Araneoidea</taxon>
        <taxon>Araneidae</taxon>
        <taxon>Araneus</taxon>
    </lineage>
</organism>
<evidence type="ECO:0000313" key="1">
    <source>
        <dbReference type="EMBL" id="GBL82765.1"/>
    </source>
</evidence>
<proteinExistence type="predicted"/>
<comment type="caution">
    <text evidence="1">The sequence shown here is derived from an EMBL/GenBank/DDBJ whole genome shotgun (WGS) entry which is preliminary data.</text>
</comment>
<dbReference type="EMBL" id="BGPR01000030">
    <property type="protein sequence ID" value="GBL82765.1"/>
    <property type="molecule type" value="Genomic_DNA"/>
</dbReference>
<sequence length="101" mass="11373">MKVLSEIRASGREVQNFETQMVNGCKAVCDFALSYNNTTFRNNRCCRLVRIVGFTAPVYRVEPPFNLSSCNIFRKKEADDSSLFLPVNYACGVAIFYPSTA</sequence>
<dbReference type="Proteomes" id="UP000499080">
    <property type="component" value="Unassembled WGS sequence"/>
</dbReference>
<gene>
    <name evidence="1" type="ORF">AVEN_106308_1</name>
</gene>
<keyword evidence="2" id="KW-1185">Reference proteome</keyword>